<dbReference type="InterPro" id="IPR010279">
    <property type="entry name" value="YqjD/ElaB"/>
</dbReference>
<gene>
    <name evidence="3" type="ORF">NCCP691_29610</name>
</gene>
<keyword evidence="1" id="KW-1133">Transmembrane helix</keyword>
<dbReference type="InterPro" id="IPR043605">
    <property type="entry name" value="DUF883_C"/>
</dbReference>
<dbReference type="Pfam" id="PF19029">
    <property type="entry name" value="DUF883_C"/>
    <property type="match status" value="1"/>
</dbReference>
<dbReference type="PANTHER" id="PTHR35893">
    <property type="entry name" value="INNER MEMBRANE PROTEIN-RELATED"/>
    <property type="match status" value="1"/>
</dbReference>
<proteinExistence type="predicted"/>
<comment type="caution">
    <text evidence="3">The sequence shown here is derived from an EMBL/GenBank/DDBJ whole genome shotgun (WGS) entry which is preliminary data.</text>
</comment>
<feature type="transmembrane region" description="Helical" evidence="1">
    <location>
        <begin position="85"/>
        <end position="103"/>
    </location>
</feature>
<dbReference type="Proteomes" id="UP000887222">
    <property type="component" value="Unassembled WGS sequence"/>
</dbReference>
<evidence type="ECO:0000313" key="3">
    <source>
        <dbReference type="EMBL" id="GIZ52947.1"/>
    </source>
</evidence>
<name>A0ABQ4Q6V1_9BURK</name>
<evidence type="ECO:0000256" key="1">
    <source>
        <dbReference type="SAM" id="Phobius"/>
    </source>
</evidence>
<organism evidence="3 4">
    <name type="scientific">Noviherbaspirillum aridicola</name>
    <dbReference type="NCBI Taxonomy" id="2849687"/>
    <lineage>
        <taxon>Bacteria</taxon>
        <taxon>Pseudomonadati</taxon>
        <taxon>Pseudomonadota</taxon>
        <taxon>Betaproteobacteria</taxon>
        <taxon>Burkholderiales</taxon>
        <taxon>Oxalobacteraceae</taxon>
        <taxon>Noviherbaspirillum</taxon>
    </lineage>
</organism>
<dbReference type="EMBL" id="BPMK01000013">
    <property type="protein sequence ID" value="GIZ52947.1"/>
    <property type="molecule type" value="Genomic_DNA"/>
</dbReference>
<keyword evidence="1" id="KW-0812">Transmembrane</keyword>
<reference evidence="3 4" key="1">
    <citation type="journal article" date="2022" name="Int. J. Syst. Evol. Microbiol.">
        <title>Noviherbaspirillum aridicola sp. nov., isolated from an arid soil in Pakistan.</title>
        <authorList>
            <person name="Khan I.U."/>
            <person name="Saqib M."/>
            <person name="Amin A."/>
            <person name="Hussain F."/>
            <person name="Li L."/>
            <person name="Liu Y.H."/>
            <person name="Fang B.Z."/>
            <person name="Ahmed I."/>
            <person name="Li W.J."/>
        </authorList>
    </citation>
    <scope>NUCLEOTIDE SEQUENCE [LARGE SCALE GENOMIC DNA]</scope>
    <source>
        <strain evidence="3 4">NCCP-691</strain>
    </source>
</reference>
<keyword evidence="1" id="KW-0472">Membrane</keyword>
<feature type="domain" description="DUF883" evidence="2">
    <location>
        <begin position="76"/>
        <end position="105"/>
    </location>
</feature>
<protein>
    <recommendedName>
        <fullName evidence="2">DUF883 domain-containing protein</fullName>
    </recommendedName>
</protein>
<accession>A0ABQ4Q6V1</accession>
<dbReference type="PANTHER" id="PTHR35893:SF3">
    <property type="entry name" value="INNER MEMBRANE PROTEIN"/>
    <property type="match status" value="1"/>
</dbReference>
<dbReference type="RefSeq" id="WP_220809374.1">
    <property type="nucleotide sequence ID" value="NZ_BPMK01000013.1"/>
</dbReference>
<evidence type="ECO:0000313" key="4">
    <source>
        <dbReference type="Proteomes" id="UP000887222"/>
    </source>
</evidence>
<keyword evidence="4" id="KW-1185">Reference proteome</keyword>
<sequence>MEGSNGQGSGGREHLLNDLKLVIRDAAQLMNGGLPPGEARDAAFARFAATLSVARDSLAGSEQQLLDAARDAADAAQRYVRLHPWQSVGIGALAGLALGLLLGRR</sequence>
<evidence type="ECO:0000259" key="2">
    <source>
        <dbReference type="Pfam" id="PF19029"/>
    </source>
</evidence>